<accession>A0A382N4X5</accession>
<dbReference type="EMBL" id="UINC01097694">
    <property type="protein sequence ID" value="SVC55618.1"/>
    <property type="molecule type" value="Genomic_DNA"/>
</dbReference>
<dbReference type="Gene3D" id="3.40.50.150">
    <property type="entry name" value="Vaccinia Virus protein VP39"/>
    <property type="match status" value="1"/>
</dbReference>
<dbReference type="InterPro" id="IPR029063">
    <property type="entry name" value="SAM-dependent_MTases_sf"/>
</dbReference>
<evidence type="ECO:0000313" key="2">
    <source>
        <dbReference type="EMBL" id="SVC55618.1"/>
    </source>
</evidence>
<dbReference type="InterPro" id="IPR025714">
    <property type="entry name" value="Methyltranfer_dom"/>
</dbReference>
<dbReference type="PANTHER" id="PTHR43861:SF1">
    <property type="entry name" value="TRANS-ACONITATE 2-METHYLTRANSFERASE"/>
    <property type="match status" value="1"/>
</dbReference>
<protein>
    <recommendedName>
        <fullName evidence="1">Methyltransferase domain-containing protein</fullName>
    </recommendedName>
</protein>
<organism evidence="2">
    <name type="scientific">marine metagenome</name>
    <dbReference type="NCBI Taxonomy" id="408172"/>
    <lineage>
        <taxon>unclassified sequences</taxon>
        <taxon>metagenomes</taxon>
        <taxon>ecological metagenomes</taxon>
    </lineage>
</organism>
<name>A0A382N4X5_9ZZZZ</name>
<sequence>MNKYVHGYSSHESNRLHDQADSLADLLHYDSIWEEDSIILEAGCGIGAQTKIIAPKNLSSKFVSIDISLKSLEQAKTIANTNKINNVEFQQADIFELPFEDEYFDHIFLSYLLEHIPNPVDALIRLKKVLKKEGTITVIEGDHGSTYFHPDSDIAKKAIQCQVELQKQNGGDANIGRKLYPLLSQSGFKDIKVSPRQVYVDDSNPDWVEGFTKNTFTAMIKGISKEAISKNLIGKKEIEKGINDLNRTAEGGGTFCYTFFKGIGTKD</sequence>
<dbReference type="Pfam" id="PF13847">
    <property type="entry name" value="Methyltransf_31"/>
    <property type="match status" value="1"/>
</dbReference>
<dbReference type="AlphaFoldDB" id="A0A382N4X5"/>
<proteinExistence type="predicted"/>
<dbReference type="SUPFAM" id="SSF53335">
    <property type="entry name" value="S-adenosyl-L-methionine-dependent methyltransferases"/>
    <property type="match status" value="1"/>
</dbReference>
<dbReference type="CDD" id="cd02440">
    <property type="entry name" value="AdoMet_MTases"/>
    <property type="match status" value="1"/>
</dbReference>
<reference evidence="2" key="1">
    <citation type="submission" date="2018-05" db="EMBL/GenBank/DDBJ databases">
        <authorList>
            <person name="Lanie J.A."/>
            <person name="Ng W.-L."/>
            <person name="Kazmierczak K.M."/>
            <person name="Andrzejewski T.M."/>
            <person name="Davidsen T.M."/>
            <person name="Wayne K.J."/>
            <person name="Tettelin H."/>
            <person name="Glass J.I."/>
            <person name="Rusch D."/>
            <person name="Podicherti R."/>
            <person name="Tsui H.-C.T."/>
            <person name="Winkler M.E."/>
        </authorList>
    </citation>
    <scope>NUCLEOTIDE SEQUENCE</scope>
</reference>
<gene>
    <name evidence="2" type="ORF">METZ01_LOCUS308472</name>
</gene>
<feature type="domain" description="Methyltransferase" evidence="1">
    <location>
        <begin position="36"/>
        <end position="144"/>
    </location>
</feature>
<dbReference type="Gene3D" id="6.10.140.1580">
    <property type="match status" value="2"/>
</dbReference>
<dbReference type="PANTHER" id="PTHR43861">
    <property type="entry name" value="TRANS-ACONITATE 2-METHYLTRANSFERASE-RELATED"/>
    <property type="match status" value="1"/>
</dbReference>
<evidence type="ECO:0000259" key="1">
    <source>
        <dbReference type="Pfam" id="PF13847"/>
    </source>
</evidence>